<accession>A0AAV1JQM3</accession>
<gene>
    <name evidence="1" type="ORF">LNINA_LOCUS10903</name>
</gene>
<evidence type="ECO:0008006" key="3">
    <source>
        <dbReference type="Google" id="ProtNLM"/>
    </source>
</evidence>
<dbReference type="Pfam" id="PF14895">
    <property type="entry name" value="PPPI_inhib"/>
    <property type="match status" value="1"/>
</dbReference>
<dbReference type="PANTHER" id="PTHR21055:SF3">
    <property type="entry name" value="PROTEIN PHOSPHATASE 1 REGULATORY SUBUNIT 36"/>
    <property type="match status" value="1"/>
</dbReference>
<sequence>MDEDEDYYESLYENGHWAWSDEDGQLHDLPESQKSYDLLPTSVANLEFKDDVDLLEQQRFRKYLQRKTEEIDFVTLQDVKDIVLFTAPTTILSPSLICLLHNATMERFLRSLILFVQCYLQISDEMSNRTLELEMKVRTENSDKIELKFREDLEDLRLLVAKEYCIIILGEGSLAKYHHMGVNKRRSLSKKDAVFFETLVRVSIQIVWIAVGRKSYNQIDVEVNRLFKSEIFNSTAHKFKINRYKHMNSRERRVLLGHCLDQGQKLNTRSPLSNEIFCHRDVDFRQFGLGTVKYPGLSRRLLTFEILLTQPEKRLAELGLSLGILGLPRSRFDIMLREIKTSLTGASSSSAFSRHSIAHRASRQSRMSGKSVASAVPEKLYPDLYLPEKSEITTEYDSFPKGEKSQIICNKGQRSRWLKFVAIRRKNKMAVKK</sequence>
<dbReference type="EMBL" id="CAVLEF010000132">
    <property type="protein sequence ID" value="CAK1551795.1"/>
    <property type="molecule type" value="Genomic_DNA"/>
</dbReference>
<name>A0AAV1JQM3_9NEOP</name>
<dbReference type="AlphaFoldDB" id="A0AAV1JQM3"/>
<evidence type="ECO:0000313" key="1">
    <source>
        <dbReference type="EMBL" id="CAK1551795.1"/>
    </source>
</evidence>
<evidence type="ECO:0000313" key="2">
    <source>
        <dbReference type="Proteomes" id="UP001497472"/>
    </source>
</evidence>
<keyword evidence="2" id="KW-1185">Reference proteome</keyword>
<proteinExistence type="predicted"/>
<dbReference type="GO" id="GO:0019902">
    <property type="term" value="F:phosphatase binding"/>
    <property type="evidence" value="ECO:0007669"/>
    <property type="project" value="InterPro"/>
</dbReference>
<protein>
    <recommendedName>
        <fullName evidence="3">Protein phosphatase 1 regulatory subunit 36-like</fullName>
    </recommendedName>
</protein>
<organism evidence="1 2">
    <name type="scientific">Leptosia nina</name>
    <dbReference type="NCBI Taxonomy" id="320188"/>
    <lineage>
        <taxon>Eukaryota</taxon>
        <taxon>Metazoa</taxon>
        <taxon>Ecdysozoa</taxon>
        <taxon>Arthropoda</taxon>
        <taxon>Hexapoda</taxon>
        <taxon>Insecta</taxon>
        <taxon>Pterygota</taxon>
        <taxon>Neoptera</taxon>
        <taxon>Endopterygota</taxon>
        <taxon>Lepidoptera</taxon>
        <taxon>Glossata</taxon>
        <taxon>Ditrysia</taxon>
        <taxon>Papilionoidea</taxon>
        <taxon>Pieridae</taxon>
        <taxon>Pierinae</taxon>
        <taxon>Leptosia</taxon>
    </lineage>
</organism>
<dbReference type="PANTHER" id="PTHR21055">
    <property type="entry name" value="PROTEIN PHOSPHATASE 1 REGULATORY SUBUNIT 36"/>
    <property type="match status" value="1"/>
</dbReference>
<comment type="caution">
    <text evidence="1">The sequence shown here is derived from an EMBL/GenBank/DDBJ whole genome shotgun (WGS) entry which is preliminary data.</text>
</comment>
<reference evidence="1 2" key="1">
    <citation type="submission" date="2023-11" db="EMBL/GenBank/DDBJ databases">
        <authorList>
            <person name="Okamura Y."/>
        </authorList>
    </citation>
    <scope>NUCLEOTIDE SEQUENCE [LARGE SCALE GENOMIC DNA]</scope>
</reference>
<dbReference type="Proteomes" id="UP001497472">
    <property type="component" value="Unassembled WGS sequence"/>
</dbReference>
<dbReference type="InterPro" id="IPR026142">
    <property type="entry name" value="Pro_pase_1_reg_su_36"/>
</dbReference>